<dbReference type="PANTHER" id="PTHR43187:SF1">
    <property type="entry name" value="GLUTAMINE AMIDOTRANSFERASE DUG3-RELATED"/>
    <property type="match status" value="1"/>
</dbReference>
<dbReference type="Pfam" id="PF13230">
    <property type="entry name" value="GATase_4"/>
    <property type="match status" value="1"/>
</dbReference>
<evidence type="ECO:0000256" key="1">
    <source>
        <dbReference type="ARBA" id="ARBA00022962"/>
    </source>
</evidence>
<dbReference type="PANTHER" id="PTHR43187">
    <property type="entry name" value="GLUTAMINE AMIDOTRANSFERASE DUG3-RELATED"/>
    <property type="match status" value="1"/>
</dbReference>
<keyword evidence="1" id="KW-0315">Glutamine amidotransferase</keyword>
<proteinExistence type="predicted"/>
<reference evidence="3" key="1">
    <citation type="journal article" date="2020" name="Nature">
        <title>Giant virus diversity and host interactions through global metagenomics.</title>
        <authorList>
            <person name="Schulz F."/>
            <person name="Roux S."/>
            <person name="Paez-Espino D."/>
            <person name="Jungbluth S."/>
            <person name="Walsh D.A."/>
            <person name="Denef V.J."/>
            <person name="McMahon K.D."/>
            <person name="Konstantinidis K.T."/>
            <person name="Eloe-Fadrosh E.A."/>
            <person name="Kyrpides N.C."/>
            <person name="Woyke T."/>
        </authorList>
    </citation>
    <scope>NUCLEOTIDE SEQUENCE</scope>
    <source>
        <strain evidence="3">GVMAG-S-1101164-67</strain>
    </source>
</reference>
<dbReference type="InterPro" id="IPR026869">
    <property type="entry name" value="EgtC-like"/>
</dbReference>
<accession>A0A6C0K0K1</accession>
<feature type="domain" description="Glutamine amidotransferase type-2" evidence="2">
    <location>
        <begin position="2"/>
        <end position="315"/>
    </location>
</feature>
<dbReference type="InterPro" id="IPR017932">
    <property type="entry name" value="GATase_2_dom"/>
</dbReference>
<dbReference type="SUPFAM" id="SSF56235">
    <property type="entry name" value="N-terminal nucleophile aminohydrolases (Ntn hydrolases)"/>
    <property type="match status" value="1"/>
</dbReference>
<dbReference type="AlphaFoldDB" id="A0A6C0K0K1"/>
<dbReference type="CDD" id="cd01908">
    <property type="entry name" value="YafJ"/>
    <property type="match status" value="1"/>
</dbReference>
<name>A0A6C0K0K1_9ZZZZ</name>
<dbReference type="PROSITE" id="PS51278">
    <property type="entry name" value="GATASE_TYPE_2"/>
    <property type="match status" value="1"/>
</dbReference>
<dbReference type="Gene3D" id="3.60.20.10">
    <property type="entry name" value="Glutamine Phosphoribosylpyrophosphate, subunit 1, domain 1"/>
    <property type="match status" value="1"/>
</dbReference>
<dbReference type="InterPro" id="IPR029055">
    <property type="entry name" value="Ntn_hydrolases_N"/>
</dbReference>
<protein>
    <recommendedName>
        <fullName evidence="2">Glutamine amidotransferase type-2 domain-containing protein</fullName>
    </recommendedName>
</protein>
<dbReference type="InterPro" id="IPR052373">
    <property type="entry name" value="Gamma-glu_amide_hydrolase"/>
</dbReference>
<evidence type="ECO:0000313" key="3">
    <source>
        <dbReference type="EMBL" id="QHU10167.1"/>
    </source>
</evidence>
<evidence type="ECO:0000259" key="2">
    <source>
        <dbReference type="PROSITE" id="PS51278"/>
    </source>
</evidence>
<dbReference type="EMBL" id="MN740750">
    <property type="protein sequence ID" value="QHU10167.1"/>
    <property type="molecule type" value="Genomic_DNA"/>
</dbReference>
<organism evidence="3">
    <name type="scientific">viral metagenome</name>
    <dbReference type="NCBI Taxonomy" id="1070528"/>
    <lineage>
        <taxon>unclassified sequences</taxon>
        <taxon>metagenomes</taxon>
        <taxon>organismal metagenomes</taxon>
    </lineage>
</organism>
<sequence length="315" mass="36988">MCRLFFSFRNKSIKTLLEEFLAQSVHKTKNTPNLNNHRDHINHTDGFGIAWKSVGATDWDVYKQPKLYTEDAHLDSILDTIPNNLVIAHIRKKTQGNVSMENTHPFHYDGQIFAQNGKIAHFEKHIELLRSYIQRSLLRKIVGETDTECLFFMFLSCKKYLEYRNKHKPLHLRKNSTRKTHSKSPIFTKHQIELYEKVISNITLQSNETQNANYINAFTLLVGIFREQSIELVANIIYSNSTIVLFSRYIFYDKTKYDEKQIPTSLYWNKCRKQGDNGILITSEPLSKYDSVLFPENSVIILDYKDYELTVHKIQ</sequence>